<organism evidence="1 3">
    <name type="scientific">Alkalihalobacillus alcalophilus ATCC 27647 = CGMCC 1.3604</name>
    <dbReference type="NCBI Taxonomy" id="1218173"/>
    <lineage>
        <taxon>Bacteria</taxon>
        <taxon>Bacillati</taxon>
        <taxon>Bacillota</taxon>
        <taxon>Bacilli</taxon>
        <taxon>Bacillales</taxon>
        <taxon>Bacillaceae</taxon>
        <taxon>Alkalihalobacillus</taxon>
    </lineage>
</organism>
<dbReference type="Proteomes" id="UP000002754">
    <property type="component" value="Unassembled WGS sequence"/>
</dbReference>
<proteinExistence type="predicted"/>
<evidence type="ECO:0000313" key="3">
    <source>
        <dbReference type="Proteomes" id="UP000002754"/>
    </source>
</evidence>
<dbReference type="GO" id="GO:0046983">
    <property type="term" value="F:protein dimerization activity"/>
    <property type="evidence" value="ECO:0007669"/>
    <property type="project" value="InterPro"/>
</dbReference>
<dbReference type="SUPFAM" id="SSF140500">
    <property type="entry name" value="BAS1536-like"/>
    <property type="match status" value="1"/>
</dbReference>
<dbReference type="OrthoDB" id="1684493at2"/>
<comment type="caution">
    <text evidence="1">The sequence shown here is derived from an EMBL/GenBank/DDBJ whole genome shotgun (WGS) entry which is preliminary data.</text>
</comment>
<dbReference type="EMBL" id="ALPT02000098">
    <property type="protein sequence ID" value="KGA95841.1"/>
    <property type="molecule type" value="Genomic_DNA"/>
</dbReference>
<dbReference type="EMBL" id="JALP01000247">
    <property type="protein sequence ID" value="THG89322.1"/>
    <property type="molecule type" value="Genomic_DNA"/>
</dbReference>
<dbReference type="eggNOG" id="ENOG5032AXR">
    <property type="taxonomic scope" value="Bacteria"/>
</dbReference>
<dbReference type="RefSeq" id="WP_004427914.1">
    <property type="nucleotide sequence ID" value="NZ_ALPT02000098.1"/>
</dbReference>
<name>A0A094WGD3_ALKAL</name>
<evidence type="ECO:0000313" key="2">
    <source>
        <dbReference type="EMBL" id="THG89322.1"/>
    </source>
</evidence>
<dbReference type="AlphaFoldDB" id="A0A094WGD3"/>
<dbReference type="Gene3D" id="4.10.280.10">
    <property type="entry name" value="Helix-loop-helix DNA-binding domain"/>
    <property type="match status" value="1"/>
</dbReference>
<keyword evidence="3" id="KW-1185">Reference proteome</keyword>
<dbReference type="InterPro" id="IPR036638">
    <property type="entry name" value="HLH_DNA-bd_sf"/>
</dbReference>
<dbReference type="InterPro" id="IPR018540">
    <property type="entry name" value="Spo0E-like"/>
</dbReference>
<accession>A0A094WGD3</accession>
<evidence type="ECO:0000313" key="1">
    <source>
        <dbReference type="EMBL" id="KGA95841.1"/>
    </source>
</evidence>
<protein>
    <recommendedName>
        <fullName evidence="5">Sporulation protein Spo0E</fullName>
    </recommendedName>
</protein>
<dbReference type="InterPro" id="IPR037208">
    <property type="entry name" value="Spo0E-like_sf"/>
</dbReference>
<reference evidence="2 4" key="2">
    <citation type="submission" date="2014-01" db="EMBL/GenBank/DDBJ databases">
        <title>Draft genome sequencing of Bacillus alcalophilus CGMCC 1.3604.</title>
        <authorList>
            <person name="Yang J."/>
            <person name="Diao L."/>
            <person name="Yang S."/>
        </authorList>
    </citation>
    <scope>NUCLEOTIDE SEQUENCE [LARGE SCALE GENOMIC DNA]</scope>
    <source>
        <strain evidence="2 4">CGMCC 1.3604</strain>
    </source>
</reference>
<evidence type="ECO:0000313" key="4">
    <source>
        <dbReference type="Proteomes" id="UP000297014"/>
    </source>
</evidence>
<sequence length="63" mass="7357">MSKMLTYDACVERIEQLREKMIVTAAQKGMHDPLVLQYSQELDRAHNYILFLQSLNIDNLSKT</sequence>
<evidence type="ECO:0008006" key="5">
    <source>
        <dbReference type="Google" id="ProtNLM"/>
    </source>
</evidence>
<dbReference type="Pfam" id="PF09388">
    <property type="entry name" value="SpoOE-like"/>
    <property type="match status" value="1"/>
</dbReference>
<dbReference type="Proteomes" id="UP000297014">
    <property type="component" value="Unassembled WGS sequence"/>
</dbReference>
<dbReference type="GO" id="GO:0043937">
    <property type="term" value="P:regulation of sporulation"/>
    <property type="evidence" value="ECO:0007669"/>
    <property type="project" value="InterPro"/>
</dbReference>
<gene>
    <name evidence="2" type="ORF">AJ85_18495</name>
    <name evidence="1" type="ORF">BALCAV_0219840</name>
</gene>
<reference evidence="1 3" key="1">
    <citation type="journal article" date="2014" name="Genome Announc.">
        <title>Draft Genome Sequence of Bacillus alcalophilus AV1934, a Classic Alkaliphile Isolated from Human Feces in 1934.</title>
        <authorList>
            <person name="Attie O."/>
            <person name="Jayaprakash A."/>
            <person name="Shah H."/>
            <person name="Paulsen I.T."/>
            <person name="Morino M."/>
            <person name="Takahashi Y."/>
            <person name="Narumi I."/>
            <person name="Sachidanandam R."/>
            <person name="Satoh K."/>
            <person name="Ito M."/>
            <person name="Krulwich T.A."/>
        </authorList>
    </citation>
    <scope>NUCLEOTIDE SEQUENCE [LARGE SCALE GENOMIC DNA]</scope>
    <source>
        <strain evidence="1 3">AV1934</strain>
    </source>
</reference>